<proteinExistence type="predicted"/>
<dbReference type="RefSeq" id="WP_014744342.1">
    <property type="nucleotide sequence ID" value="NC_017956.1"/>
</dbReference>
<dbReference type="Gene3D" id="1.10.10.10">
    <property type="entry name" value="Winged helix-like DNA-binding domain superfamily/Winged helix DNA-binding domain"/>
    <property type="match status" value="1"/>
</dbReference>
<dbReference type="PANTHER" id="PTHR42912:SF93">
    <property type="entry name" value="N6-ADENOSINE-METHYLTRANSFERASE TMT1A"/>
    <property type="match status" value="1"/>
</dbReference>
<dbReference type="Proteomes" id="UP000005258">
    <property type="component" value="Chromosome"/>
</dbReference>
<dbReference type="SMART" id="SM00418">
    <property type="entry name" value="HTH_ARSR"/>
    <property type="match status" value="1"/>
</dbReference>
<dbReference type="PROSITE" id="PS50987">
    <property type="entry name" value="HTH_ARSR_2"/>
    <property type="match status" value="1"/>
</dbReference>
<dbReference type="GO" id="GO:0003700">
    <property type="term" value="F:DNA-binding transcription factor activity"/>
    <property type="evidence" value="ECO:0007669"/>
    <property type="project" value="InterPro"/>
</dbReference>
<accession>I3TIS5</accession>
<dbReference type="GO" id="GO:0008757">
    <property type="term" value="F:S-adenosylmethionine-dependent methyltransferase activity"/>
    <property type="evidence" value="ECO:0007669"/>
    <property type="project" value="InterPro"/>
</dbReference>
<dbReference type="PANTHER" id="PTHR42912">
    <property type="entry name" value="METHYLTRANSFERASE"/>
    <property type="match status" value="1"/>
</dbReference>
<dbReference type="HOGENOM" id="CLU_063642_0_0_5"/>
<protein>
    <submittedName>
        <fullName evidence="3">Transcriptional regulator</fullName>
    </submittedName>
</protein>
<dbReference type="STRING" id="1110502.TMO_0824"/>
<dbReference type="PATRIC" id="fig|1110502.3.peg.851"/>
<dbReference type="Pfam" id="PF08241">
    <property type="entry name" value="Methyltransf_11"/>
    <property type="match status" value="1"/>
</dbReference>
<feature type="domain" description="HTH arsR-type" evidence="2">
    <location>
        <begin position="14"/>
        <end position="108"/>
    </location>
</feature>
<feature type="region of interest" description="Disordered" evidence="1">
    <location>
        <begin position="326"/>
        <end position="355"/>
    </location>
</feature>
<dbReference type="InterPro" id="IPR050508">
    <property type="entry name" value="Methyltransf_Superfamily"/>
</dbReference>
<dbReference type="eggNOG" id="COG0640">
    <property type="taxonomic scope" value="Bacteria"/>
</dbReference>
<feature type="compositionally biased region" description="Basic and acidic residues" evidence="1">
    <location>
        <begin position="336"/>
        <end position="355"/>
    </location>
</feature>
<dbReference type="InterPro" id="IPR011991">
    <property type="entry name" value="ArsR-like_HTH"/>
</dbReference>
<dbReference type="SUPFAM" id="SSF53335">
    <property type="entry name" value="S-adenosyl-L-methionine-dependent methyltransferases"/>
    <property type="match status" value="1"/>
</dbReference>
<dbReference type="SUPFAM" id="SSF46785">
    <property type="entry name" value="Winged helix' DNA-binding domain"/>
    <property type="match status" value="1"/>
</dbReference>
<dbReference type="InterPro" id="IPR029063">
    <property type="entry name" value="SAM-dependent_MTases_sf"/>
</dbReference>
<dbReference type="NCBIfam" id="NF033788">
    <property type="entry name" value="HTH_metalloreg"/>
    <property type="match status" value="1"/>
</dbReference>
<reference evidence="3 4" key="1">
    <citation type="journal article" date="2012" name="J. Am. Chem. Soc.">
        <title>Bacterial biosynthesis and maturation of the didemnin anti-cancer agents.</title>
        <authorList>
            <person name="Xu Y."/>
            <person name="Kersten R.D."/>
            <person name="Nam S.J."/>
            <person name="Lu L."/>
            <person name="Al-Suwailem A.M."/>
            <person name="Zheng H."/>
            <person name="Fenical W."/>
            <person name="Dorrestein P.C."/>
            <person name="Moore B.S."/>
            <person name="Qian P.Y."/>
        </authorList>
    </citation>
    <scope>NUCLEOTIDE SEQUENCE [LARGE SCALE GENOMIC DNA]</scope>
    <source>
        <strain evidence="3 4">KA081020-065</strain>
    </source>
</reference>
<dbReference type="CDD" id="cd02440">
    <property type="entry name" value="AdoMet_MTases"/>
    <property type="match status" value="1"/>
</dbReference>
<dbReference type="KEGG" id="tmo:TMO_0824"/>
<evidence type="ECO:0000256" key="1">
    <source>
        <dbReference type="SAM" id="MobiDB-lite"/>
    </source>
</evidence>
<dbReference type="InterPro" id="IPR036388">
    <property type="entry name" value="WH-like_DNA-bd_sf"/>
</dbReference>
<dbReference type="Gene3D" id="3.40.50.150">
    <property type="entry name" value="Vaccinia Virus protein VP39"/>
    <property type="match status" value="1"/>
</dbReference>
<dbReference type="InterPro" id="IPR036390">
    <property type="entry name" value="WH_DNA-bd_sf"/>
</dbReference>
<dbReference type="Pfam" id="PF01022">
    <property type="entry name" value="HTH_5"/>
    <property type="match status" value="1"/>
</dbReference>
<gene>
    <name evidence="3" type="ordered locus">TMO_0824</name>
</gene>
<keyword evidence="4" id="KW-1185">Reference proteome</keyword>
<dbReference type="CDD" id="cd00090">
    <property type="entry name" value="HTH_ARSR"/>
    <property type="match status" value="1"/>
</dbReference>
<sequence>MGSLPAVDGPHETATVAAMDTLLDGLKAAAEPTRLRLLALLSAGELTVTELTQILGQSQPRVSRHLKLMCEAGLLDRIPEGAWVFYRLAREGAAAGLARRLVELLPLDDPALAVDLGRLRRVKEDRARQAEAYFRANAAEWRRIRALHVPEAQVEAALSGLIRTAGPRSLLDIGTGTGRILDLLGPLVDFGLGIDRSREMLAVAREQLASSGLDHCQVRLGDLNQLPVTDAAFDAVVIHQVLHYLDDPGHALAEAARVLRPGGMMVVVDFAAHTLEDLRRDHAHRRLGFSDDEVDGWLAAAGLEAETPIRLPGEPLTVVLWPARRTGGAAGSGEDETLRRAAADRRTGHKNRETT</sequence>
<dbReference type="InterPro" id="IPR013216">
    <property type="entry name" value="Methyltransf_11"/>
</dbReference>
<dbReference type="AlphaFoldDB" id="I3TIS5"/>
<evidence type="ECO:0000313" key="4">
    <source>
        <dbReference type="Proteomes" id="UP000005258"/>
    </source>
</evidence>
<name>I3TIS5_TISMK</name>
<dbReference type="PRINTS" id="PR00778">
    <property type="entry name" value="HTHARSR"/>
</dbReference>
<organism evidence="3 4">
    <name type="scientific">Tistrella mobilis (strain KA081020-065)</name>
    <dbReference type="NCBI Taxonomy" id="1110502"/>
    <lineage>
        <taxon>Bacteria</taxon>
        <taxon>Pseudomonadati</taxon>
        <taxon>Pseudomonadota</taxon>
        <taxon>Alphaproteobacteria</taxon>
        <taxon>Geminicoccales</taxon>
        <taxon>Geminicoccaceae</taxon>
        <taxon>Tistrella</taxon>
    </lineage>
</organism>
<dbReference type="InterPro" id="IPR001845">
    <property type="entry name" value="HTH_ArsR_DNA-bd_dom"/>
</dbReference>
<dbReference type="eggNOG" id="COG2226">
    <property type="taxonomic scope" value="Bacteria"/>
</dbReference>
<evidence type="ECO:0000259" key="2">
    <source>
        <dbReference type="PROSITE" id="PS50987"/>
    </source>
</evidence>
<evidence type="ECO:0000313" key="3">
    <source>
        <dbReference type="EMBL" id="AFK52663.1"/>
    </source>
</evidence>
<dbReference type="EMBL" id="CP003236">
    <property type="protein sequence ID" value="AFK52663.1"/>
    <property type="molecule type" value="Genomic_DNA"/>
</dbReference>